<dbReference type="InterPro" id="IPR053853">
    <property type="entry name" value="FitA-like_RHH"/>
</dbReference>
<dbReference type="SUPFAM" id="SSF47598">
    <property type="entry name" value="Ribbon-helix-helix"/>
    <property type="match status" value="1"/>
</dbReference>
<dbReference type="RefSeq" id="WP_096407551.1">
    <property type="nucleotide sequence ID" value="NZ_AP017372.2"/>
</dbReference>
<feature type="region of interest" description="Disordered" evidence="1">
    <location>
        <begin position="57"/>
        <end position="77"/>
    </location>
</feature>
<evidence type="ECO:0000256" key="1">
    <source>
        <dbReference type="SAM" id="MobiDB-lite"/>
    </source>
</evidence>
<sequence length="77" mass="8587">MSSISVRRLDEETLRLLRARADRHGVSMEEEVRRILQSAVSGPERLGDLARTTFGPAHGVELELPHHDPHDPVTPKG</sequence>
<dbReference type="GO" id="GO:0006355">
    <property type="term" value="P:regulation of DNA-templated transcription"/>
    <property type="evidence" value="ECO:0007669"/>
    <property type="project" value="InterPro"/>
</dbReference>
<dbReference type="EMBL" id="AP017372">
    <property type="protein sequence ID" value="BBE10959.1"/>
    <property type="molecule type" value="Genomic_DNA"/>
</dbReference>
<feature type="compositionally biased region" description="Basic and acidic residues" evidence="1">
    <location>
        <begin position="60"/>
        <end position="77"/>
    </location>
</feature>
<dbReference type="OrthoDB" id="2389872at2"/>
<name>A0A2Z6EZ85_HALHR</name>
<dbReference type="InterPro" id="IPR010985">
    <property type="entry name" value="Ribbon_hlx_hlx"/>
</dbReference>
<dbReference type="InterPro" id="IPR013321">
    <property type="entry name" value="Arc_rbn_hlx_hlx"/>
</dbReference>
<reference evidence="3" key="1">
    <citation type="submission" date="2016-02" db="EMBL/GenBank/DDBJ databases">
        <title>Halorhodospira halochloris DSM-1059 complete genome, version 2.</title>
        <authorList>
            <person name="Tsukatani Y."/>
        </authorList>
    </citation>
    <scope>NUCLEOTIDE SEQUENCE</scope>
    <source>
        <strain evidence="3">DSM 1059</strain>
    </source>
</reference>
<keyword evidence="4" id="KW-1185">Reference proteome</keyword>
<accession>A0A2Z6EZ85</accession>
<dbReference type="Proteomes" id="UP000218890">
    <property type="component" value="Chromosome"/>
</dbReference>
<feature type="domain" description="Antitoxin FitA-like ribbon-helix-helix" evidence="2">
    <location>
        <begin position="3"/>
        <end position="40"/>
    </location>
</feature>
<protein>
    <recommendedName>
        <fullName evidence="2">Antitoxin FitA-like ribbon-helix-helix domain-containing protein</fullName>
    </recommendedName>
</protein>
<dbReference type="KEGG" id="hhk:HH1059_03350"/>
<dbReference type="Pfam" id="PF22513">
    <property type="entry name" value="FitA-like_RHH"/>
    <property type="match status" value="1"/>
</dbReference>
<dbReference type="AlphaFoldDB" id="A0A2Z6EZ85"/>
<proteinExistence type="predicted"/>
<evidence type="ECO:0000313" key="4">
    <source>
        <dbReference type="Proteomes" id="UP000218890"/>
    </source>
</evidence>
<dbReference type="Gene3D" id="1.10.1220.10">
    <property type="entry name" value="Met repressor-like"/>
    <property type="match status" value="1"/>
</dbReference>
<evidence type="ECO:0000313" key="3">
    <source>
        <dbReference type="EMBL" id="BBE10959.1"/>
    </source>
</evidence>
<gene>
    <name evidence="3" type="ORF">HH1059_03350</name>
</gene>
<evidence type="ECO:0000259" key="2">
    <source>
        <dbReference type="Pfam" id="PF22513"/>
    </source>
</evidence>
<organism evidence="3 4">
    <name type="scientific">Halorhodospira halochloris</name>
    <name type="common">Ectothiorhodospira halochloris</name>
    <dbReference type="NCBI Taxonomy" id="1052"/>
    <lineage>
        <taxon>Bacteria</taxon>
        <taxon>Pseudomonadati</taxon>
        <taxon>Pseudomonadota</taxon>
        <taxon>Gammaproteobacteria</taxon>
        <taxon>Chromatiales</taxon>
        <taxon>Ectothiorhodospiraceae</taxon>
        <taxon>Halorhodospira</taxon>
    </lineage>
</organism>